<dbReference type="GeneID" id="111246925"/>
<evidence type="ECO:0000256" key="2">
    <source>
        <dbReference type="ARBA" id="ARBA00022525"/>
    </source>
</evidence>
<dbReference type="RefSeq" id="XP_022653057.1">
    <property type="nucleotide sequence ID" value="XM_022797322.1"/>
</dbReference>
<dbReference type="InterPro" id="IPR000716">
    <property type="entry name" value="Thyroglobulin_1"/>
</dbReference>
<dbReference type="EnsemblMetazoa" id="XM_022797322">
    <property type="protein sequence ID" value="XP_022653057"/>
    <property type="gene ID" value="LOC111246925"/>
</dbReference>
<keyword evidence="7" id="KW-0325">Glycoprotein</keyword>
<protein>
    <recommendedName>
        <fullName evidence="11">Thyroglobulin type-1 domain-containing protein</fullName>
    </recommendedName>
</protein>
<comment type="subcellular location">
    <subcellularLocation>
        <location evidence="1">Secreted</location>
    </subcellularLocation>
</comment>
<dbReference type="PROSITE" id="PS51162">
    <property type="entry name" value="THYROGLOBULIN_1_2"/>
    <property type="match status" value="2"/>
</dbReference>
<dbReference type="InterPro" id="IPR011992">
    <property type="entry name" value="EF-hand-dom_pair"/>
</dbReference>
<feature type="region of interest" description="Disordered" evidence="9">
    <location>
        <begin position="253"/>
        <end position="305"/>
    </location>
</feature>
<evidence type="ECO:0000256" key="10">
    <source>
        <dbReference type="SAM" id="SignalP"/>
    </source>
</evidence>
<evidence type="ECO:0000256" key="7">
    <source>
        <dbReference type="ARBA" id="ARBA00023180"/>
    </source>
</evidence>
<evidence type="ECO:0000256" key="1">
    <source>
        <dbReference type="ARBA" id="ARBA00004613"/>
    </source>
</evidence>
<name>A0A7M7JJV0_VARDE</name>
<dbReference type="InterPro" id="IPR002350">
    <property type="entry name" value="Kazal_dom"/>
</dbReference>
<organism evidence="12 13">
    <name type="scientific">Varroa destructor</name>
    <name type="common">Honeybee mite</name>
    <dbReference type="NCBI Taxonomy" id="109461"/>
    <lineage>
        <taxon>Eukaryota</taxon>
        <taxon>Metazoa</taxon>
        <taxon>Ecdysozoa</taxon>
        <taxon>Arthropoda</taxon>
        <taxon>Chelicerata</taxon>
        <taxon>Arachnida</taxon>
        <taxon>Acari</taxon>
        <taxon>Parasitiformes</taxon>
        <taxon>Mesostigmata</taxon>
        <taxon>Gamasina</taxon>
        <taxon>Dermanyssoidea</taxon>
        <taxon>Varroidae</taxon>
        <taxon>Varroa</taxon>
    </lineage>
</organism>
<dbReference type="Gene3D" id="1.10.238.10">
    <property type="entry name" value="EF-hand"/>
    <property type="match status" value="2"/>
</dbReference>
<evidence type="ECO:0000256" key="5">
    <source>
        <dbReference type="ARBA" id="ARBA00022837"/>
    </source>
</evidence>
<dbReference type="Pfam" id="PF00086">
    <property type="entry name" value="Thyroglobulin_1"/>
    <property type="match status" value="2"/>
</dbReference>
<dbReference type="Pfam" id="PF10591">
    <property type="entry name" value="SPARC_Ca_bdg"/>
    <property type="match status" value="1"/>
</dbReference>
<evidence type="ECO:0000256" key="8">
    <source>
        <dbReference type="PROSITE-ProRule" id="PRU00500"/>
    </source>
</evidence>
<dbReference type="GO" id="GO:0005509">
    <property type="term" value="F:calcium ion binding"/>
    <property type="evidence" value="ECO:0007669"/>
    <property type="project" value="InterPro"/>
</dbReference>
<evidence type="ECO:0000259" key="11">
    <source>
        <dbReference type="PROSITE" id="PS51162"/>
    </source>
</evidence>
<dbReference type="OrthoDB" id="5986054at2759"/>
<dbReference type="Proteomes" id="UP000594260">
    <property type="component" value="Unplaced"/>
</dbReference>
<dbReference type="FunCoup" id="A0A7M7JJV0">
    <property type="interactions" value="81"/>
</dbReference>
<reference evidence="12" key="1">
    <citation type="submission" date="2021-01" db="UniProtKB">
        <authorList>
            <consortium name="EnsemblMetazoa"/>
        </authorList>
    </citation>
    <scope>IDENTIFICATION</scope>
</reference>
<keyword evidence="5" id="KW-0106">Calcium</keyword>
<dbReference type="InterPro" id="IPR036857">
    <property type="entry name" value="Thyroglobulin_1_sf"/>
</dbReference>
<keyword evidence="2" id="KW-0964">Secreted</keyword>
<dbReference type="InParanoid" id="A0A7M7JJV0"/>
<dbReference type="AlphaFoldDB" id="A0A7M7JJV0"/>
<feature type="domain" description="Thyroglobulin type-1" evidence="11">
    <location>
        <begin position="65"/>
        <end position="152"/>
    </location>
</feature>
<dbReference type="CDD" id="cd00104">
    <property type="entry name" value="KAZAL_FS"/>
    <property type="match status" value="1"/>
</dbReference>
<keyword evidence="13" id="KW-1185">Reference proteome</keyword>
<dbReference type="SUPFAM" id="SSF47473">
    <property type="entry name" value="EF-hand"/>
    <property type="match status" value="2"/>
</dbReference>
<dbReference type="KEGG" id="vde:111246925"/>
<comment type="caution">
    <text evidence="8">Lacks conserved residue(s) required for the propagation of feature annotation.</text>
</comment>
<evidence type="ECO:0000313" key="12">
    <source>
        <dbReference type="EnsemblMetazoa" id="XP_022653057"/>
    </source>
</evidence>
<dbReference type="InterPro" id="IPR036058">
    <property type="entry name" value="Kazal_dom_sf"/>
</dbReference>
<feature type="compositionally biased region" description="Acidic residues" evidence="9">
    <location>
        <begin position="256"/>
        <end position="269"/>
    </location>
</feature>
<accession>A0A7M7JJV0</accession>
<dbReference type="InterPro" id="IPR051950">
    <property type="entry name" value="Dev_reg/Prot_inhib"/>
</dbReference>
<keyword evidence="6" id="KW-1015">Disulfide bond</keyword>
<evidence type="ECO:0000256" key="9">
    <source>
        <dbReference type="SAM" id="MobiDB-lite"/>
    </source>
</evidence>
<dbReference type="Gene3D" id="4.10.800.10">
    <property type="entry name" value="Thyroglobulin type-1"/>
    <property type="match status" value="2"/>
</dbReference>
<feature type="domain" description="Thyroglobulin type-1" evidence="11">
    <location>
        <begin position="305"/>
        <end position="368"/>
    </location>
</feature>
<dbReference type="InterPro" id="IPR019577">
    <property type="entry name" value="SPARC/Testican_Ca-bd-dom"/>
</dbReference>
<sequence>MSLTFALKSYTVIGSAFFVHTVLCQIPLNPDGGQHKCGRCPTANSDVKSSSSPEPLVCASDGRTYTSCELRQARCLGHRVEPSHHGNCSVERRCWAQQTQASFQKDVFMPACTADGEFSPVQCHSSGHCWCVDSHGKIVPGSTTAANKRPNCKRFACTPSDRELFNANILEKFAREARLTQSNNVTYARAAEWKFRQLDRDSDLMLEDREYRDLKRLVKRLVEPRPCARNFIKYSDRDNNEIITAQEWMNSLGVGEEGDEPEGASDDDITSSLSLPNPDELEEASELTDPISASSHSNDDAPLEADDCATARDTALERRRHGDTYVPVCNPDGSYREVQCHAGACWCVATKTGKPIQGTPRKGSMVDCTSAKTKARILKGCPVKKKKLFAKYLISIFHIEKNSHVNMTLDEALVKTSLSTVRNDTTSWKFATLDLNRSARLERDEWRAFRRQWKAGAGVQALGIARKRQVRRCWRNAAKFCDEDEDKTVSKREWSECIGLNLLQEHPSTGRKGPNPFDHILKS</sequence>
<dbReference type="PROSITE" id="PS00018">
    <property type="entry name" value="EF_HAND_1"/>
    <property type="match status" value="1"/>
</dbReference>
<dbReference type="Pfam" id="PF07648">
    <property type="entry name" value="Kazal_2"/>
    <property type="match status" value="1"/>
</dbReference>
<feature type="chain" id="PRO_5029893262" description="Thyroglobulin type-1 domain-containing protein" evidence="10">
    <location>
        <begin position="25"/>
        <end position="523"/>
    </location>
</feature>
<feature type="signal peptide" evidence="10">
    <location>
        <begin position="1"/>
        <end position="24"/>
    </location>
</feature>
<evidence type="ECO:0000256" key="4">
    <source>
        <dbReference type="ARBA" id="ARBA00022737"/>
    </source>
</evidence>
<keyword evidence="4" id="KW-0677">Repeat</keyword>
<dbReference type="SMART" id="SM00211">
    <property type="entry name" value="TY"/>
    <property type="match status" value="2"/>
</dbReference>
<dbReference type="PROSITE" id="PS00484">
    <property type="entry name" value="THYROGLOBULIN_1_1"/>
    <property type="match status" value="2"/>
</dbReference>
<proteinExistence type="predicted"/>
<keyword evidence="3 10" id="KW-0732">Signal</keyword>
<dbReference type="GO" id="GO:0005615">
    <property type="term" value="C:extracellular space"/>
    <property type="evidence" value="ECO:0007669"/>
    <property type="project" value="TreeGrafter"/>
</dbReference>
<dbReference type="PANTHER" id="PTHR12352:SF30">
    <property type="entry name" value="FI05255P"/>
    <property type="match status" value="1"/>
</dbReference>
<dbReference type="SUPFAM" id="SSF57610">
    <property type="entry name" value="Thyroglobulin type-1 domain"/>
    <property type="match status" value="2"/>
</dbReference>
<evidence type="ECO:0000256" key="3">
    <source>
        <dbReference type="ARBA" id="ARBA00022729"/>
    </source>
</evidence>
<dbReference type="PANTHER" id="PTHR12352">
    <property type="entry name" value="SECRETED MODULAR CALCIUM-BINDING PROTEIN"/>
    <property type="match status" value="1"/>
</dbReference>
<dbReference type="SUPFAM" id="SSF100895">
    <property type="entry name" value="Kazal-type serine protease inhibitors"/>
    <property type="match status" value="1"/>
</dbReference>
<dbReference type="CDD" id="cd00191">
    <property type="entry name" value="TY"/>
    <property type="match status" value="2"/>
</dbReference>
<evidence type="ECO:0000313" key="13">
    <source>
        <dbReference type="Proteomes" id="UP000594260"/>
    </source>
</evidence>
<dbReference type="InterPro" id="IPR018247">
    <property type="entry name" value="EF_Hand_1_Ca_BS"/>
</dbReference>
<evidence type="ECO:0000256" key="6">
    <source>
        <dbReference type="ARBA" id="ARBA00023157"/>
    </source>
</evidence>
<dbReference type="OMA" id="KRMGPNP"/>